<proteinExistence type="predicted"/>
<dbReference type="EMBL" id="HG670808">
    <property type="protein sequence ID" value="CDI78114.1"/>
    <property type="molecule type" value="Genomic_DNA"/>
</dbReference>
<name>U6GHR4_EIMAC</name>
<dbReference type="GeneID" id="25271072"/>
<protein>
    <submittedName>
        <fullName evidence="2">Chromosome III, complete sequence, related</fullName>
    </submittedName>
</protein>
<feature type="compositionally biased region" description="Basic and acidic residues" evidence="1">
    <location>
        <begin position="300"/>
        <end position="312"/>
    </location>
</feature>
<sequence length="443" mass="48836">MTAQTAGSLQEIGEATDSLLHGMNLRSFLLRLPLPAKDSVSTVQGICEKVMKNRSASHTKWNPVDANTEQPDIERAEEQIKRIQELLNSQNAVGFVLVIVENPPQEQSKGIDVHYCPVAGGILEVLDSYERSVRALWCRRSLPAEVSEAIIRALVLRLFAYGFAATQQMVPHSLNKEALTPSKSPVSNRLISCTQESIYLFPRDAAVFMKTQLCLSKHWETPLDGGSHIDHPKAPCRCSSVRNVAGAWQFSGISLSRFVNYWRNHGRAALVDVPASAMSFFAVHERPAQGENGAKRQRRHIADSVKTEEESKNQTPPTGEAAVKGVPSERTSEATDVVAASRRGLRRARSISSMSLHVPKQQRRTGAARMGVATGASFRGSARMSEMQAVSRPRRPLHRETLSAHRNSVRCKLATMGTQMVRTGTIWKAGPSIARYFLVLLLA</sequence>
<gene>
    <name evidence="2" type="ORF">EAH_00030020</name>
</gene>
<dbReference type="Proteomes" id="UP000018050">
    <property type="component" value="Unassembled WGS sequence"/>
</dbReference>
<dbReference type="OrthoDB" id="337840at2759"/>
<reference evidence="2" key="2">
    <citation type="submission" date="2013-10" db="EMBL/GenBank/DDBJ databases">
        <authorList>
            <person name="Aslett M."/>
        </authorList>
    </citation>
    <scope>NUCLEOTIDE SEQUENCE</scope>
    <source>
        <strain evidence="2">Houghton</strain>
    </source>
</reference>
<dbReference type="AlphaFoldDB" id="U6GHR4"/>
<feature type="region of interest" description="Disordered" evidence="1">
    <location>
        <begin position="289"/>
        <end position="336"/>
    </location>
</feature>
<evidence type="ECO:0000313" key="3">
    <source>
        <dbReference type="Proteomes" id="UP000018050"/>
    </source>
</evidence>
<dbReference type="RefSeq" id="XP_013251630.1">
    <property type="nucleotide sequence ID" value="XM_013396176.1"/>
</dbReference>
<keyword evidence="3" id="KW-1185">Reference proteome</keyword>
<evidence type="ECO:0000313" key="2">
    <source>
        <dbReference type="EMBL" id="CDI78114.1"/>
    </source>
</evidence>
<evidence type="ECO:0000256" key="1">
    <source>
        <dbReference type="SAM" id="MobiDB-lite"/>
    </source>
</evidence>
<accession>U6GHR4</accession>
<dbReference type="OMA" id="HYCPVAG"/>
<reference evidence="2" key="1">
    <citation type="submission" date="2013-10" db="EMBL/GenBank/DDBJ databases">
        <title>Genomic analysis of the causative agents of coccidiosis in chickens.</title>
        <authorList>
            <person name="Reid A.J."/>
            <person name="Blake D."/>
            <person name="Billington K."/>
            <person name="Browne H."/>
            <person name="Dunn M."/>
            <person name="Hung S."/>
            <person name="Kawahara F."/>
            <person name="Miranda-Saavedra D."/>
            <person name="Mourier T."/>
            <person name="Nagra H."/>
            <person name="Otto T.D."/>
            <person name="Rawlings N."/>
            <person name="Sanchez A."/>
            <person name="Sanders M."/>
            <person name="Subramaniam C."/>
            <person name="Tay Y."/>
            <person name="Dear P."/>
            <person name="Doerig C."/>
            <person name="Gruber A."/>
            <person name="Parkinson J."/>
            <person name="Shirley M."/>
            <person name="Wan K.L."/>
            <person name="Berriman M."/>
            <person name="Tomley F."/>
            <person name="Pain A."/>
        </authorList>
    </citation>
    <scope>NUCLEOTIDE SEQUENCE</scope>
    <source>
        <strain evidence="2">Houghton</strain>
    </source>
</reference>
<dbReference type="VEuPathDB" id="ToxoDB:EAH_00030020"/>
<organism evidence="2 3">
    <name type="scientific">Eimeria acervulina</name>
    <name type="common">Coccidian parasite</name>
    <dbReference type="NCBI Taxonomy" id="5801"/>
    <lineage>
        <taxon>Eukaryota</taxon>
        <taxon>Sar</taxon>
        <taxon>Alveolata</taxon>
        <taxon>Apicomplexa</taxon>
        <taxon>Conoidasida</taxon>
        <taxon>Coccidia</taxon>
        <taxon>Eucoccidiorida</taxon>
        <taxon>Eimeriorina</taxon>
        <taxon>Eimeriidae</taxon>
        <taxon>Eimeria</taxon>
    </lineage>
</organism>